<reference evidence="1 2" key="1">
    <citation type="submission" date="2024-01" db="EMBL/GenBank/DDBJ databases">
        <title>A draft genome for the cacao thread blight pathogen Marasmiellus scandens.</title>
        <authorList>
            <person name="Baruah I.K."/>
            <person name="Leung J."/>
            <person name="Bukari Y."/>
            <person name="Amoako-Attah I."/>
            <person name="Meinhardt L.W."/>
            <person name="Bailey B.A."/>
            <person name="Cohen S.P."/>
        </authorList>
    </citation>
    <scope>NUCLEOTIDE SEQUENCE [LARGE SCALE GENOMIC DNA]</scope>
    <source>
        <strain evidence="1 2">GH-19</strain>
    </source>
</reference>
<dbReference type="EMBL" id="JBANRG010000041">
    <property type="protein sequence ID" value="KAK7447371.1"/>
    <property type="molecule type" value="Genomic_DNA"/>
</dbReference>
<proteinExistence type="predicted"/>
<organism evidence="1 2">
    <name type="scientific">Marasmiellus scandens</name>
    <dbReference type="NCBI Taxonomy" id="2682957"/>
    <lineage>
        <taxon>Eukaryota</taxon>
        <taxon>Fungi</taxon>
        <taxon>Dikarya</taxon>
        <taxon>Basidiomycota</taxon>
        <taxon>Agaricomycotina</taxon>
        <taxon>Agaricomycetes</taxon>
        <taxon>Agaricomycetidae</taxon>
        <taxon>Agaricales</taxon>
        <taxon>Marasmiineae</taxon>
        <taxon>Omphalotaceae</taxon>
        <taxon>Marasmiellus</taxon>
    </lineage>
</organism>
<accession>A0ABR1J5W5</accession>
<keyword evidence="2" id="KW-1185">Reference proteome</keyword>
<evidence type="ECO:0000313" key="1">
    <source>
        <dbReference type="EMBL" id="KAK7447371.1"/>
    </source>
</evidence>
<gene>
    <name evidence="1" type="ORF">VKT23_014081</name>
</gene>
<name>A0ABR1J5W5_9AGAR</name>
<comment type="caution">
    <text evidence="1">The sequence shown here is derived from an EMBL/GenBank/DDBJ whole genome shotgun (WGS) entry which is preliminary data.</text>
</comment>
<dbReference type="Proteomes" id="UP001498398">
    <property type="component" value="Unassembled WGS sequence"/>
</dbReference>
<protein>
    <submittedName>
        <fullName evidence="1">Uncharacterized protein</fullName>
    </submittedName>
</protein>
<sequence length="71" mass="7645">MSLRLLNAEAKGSGSVTGQVVYGAAYRIDISARQTNPTTRWVPLPSSSFLSSTLARLPTSRFSGSIPRVFD</sequence>
<evidence type="ECO:0000313" key="2">
    <source>
        <dbReference type="Proteomes" id="UP001498398"/>
    </source>
</evidence>